<dbReference type="AlphaFoldDB" id="A0A1M3TXN0"/>
<name>A0A1M3TXN0_ASPLC</name>
<sequence>MLGYDLFQNISGFRSGSNLDSNWLIEYKHPVEQTIVYGTVTVSAGAVAEQPANVSNIDQAKWSNFNTSNATMDFFIKAKHSMVIDCSVILTALKTKIIFVASKTLHDFCNLVMGPSGTTSANPLVLGDDANIAWTYSVLKTTQGAAEIQ</sequence>
<dbReference type="EMBL" id="KV878237">
    <property type="protein sequence ID" value="OJZ91382.1"/>
    <property type="molecule type" value="Genomic_DNA"/>
</dbReference>
<dbReference type="VEuPathDB" id="FungiDB:ASPFODRAFT_41811"/>
<evidence type="ECO:0000313" key="1">
    <source>
        <dbReference type="EMBL" id="OJZ91382.1"/>
    </source>
</evidence>
<organism evidence="1 2">
    <name type="scientific">Aspergillus luchuensis (strain CBS 106.47)</name>
    <dbReference type="NCBI Taxonomy" id="1137211"/>
    <lineage>
        <taxon>Eukaryota</taxon>
        <taxon>Fungi</taxon>
        <taxon>Dikarya</taxon>
        <taxon>Ascomycota</taxon>
        <taxon>Pezizomycotina</taxon>
        <taxon>Eurotiomycetes</taxon>
        <taxon>Eurotiomycetidae</taxon>
        <taxon>Eurotiales</taxon>
        <taxon>Aspergillaceae</taxon>
        <taxon>Aspergillus</taxon>
        <taxon>Aspergillus subgen. Circumdati</taxon>
    </lineage>
</organism>
<proteinExistence type="predicted"/>
<reference evidence="2" key="1">
    <citation type="journal article" date="2017" name="Genome Biol.">
        <title>Comparative genomics reveals high biological diversity and specific adaptations in the industrially and medically important fungal genus Aspergillus.</title>
        <authorList>
            <person name="de Vries R.P."/>
            <person name="Riley R."/>
            <person name="Wiebenga A."/>
            <person name="Aguilar-Osorio G."/>
            <person name="Amillis S."/>
            <person name="Uchima C.A."/>
            <person name="Anderluh G."/>
            <person name="Asadollahi M."/>
            <person name="Askin M."/>
            <person name="Barry K."/>
            <person name="Battaglia E."/>
            <person name="Bayram O."/>
            <person name="Benocci T."/>
            <person name="Braus-Stromeyer S.A."/>
            <person name="Caldana C."/>
            <person name="Canovas D."/>
            <person name="Cerqueira G.C."/>
            <person name="Chen F."/>
            <person name="Chen W."/>
            <person name="Choi C."/>
            <person name="Clum A."/>
            <person name="Dos Santos R.A."/>
            <person name="Damasio A.R."/>
            <person name="Diallinas G."/>
            <person name="Emri T."/>
            <person name="Fekete E."/>
            <person name="Flipphi M."/>
            <person name="Freyberg S."/>
            <person name="Gallo A."/>
            <person name="Gournas C."/>
            <person name="Habgood R."/>
            <person name="Hainaut M."/>
            <person name="Harispe M.L."/>
            <person name="Henrissat B."/>
            <person name="Hilden K.S."/>
            <person name="Hope R."/>
            <person name="Hossain A."/>
            <person name="Karabika E."/>
            <person name="Karaffa L."/>
            <person name="Karanyi Z."/>
            <person name="Krasevec N."/>
            <person name="Kuo A."/>
            <person name="Kusch H."/>
            <person name="LaButti K."/>
            <person name="Lagendijk E.L."/>
            <person name="Lapidus A."/>
            <person name="Levasseur A."/>
            <person name="Lindquist E."/>
            <person name="Lipzen A."/>
            <person name="Logrieco A.F."/>
            <person name="MacCabe A."/>
            <person name="Maekelae M.R."/>
            <person name="Malavazi I."/>
            <person name="Melin P."/>
            <person name="Meyer V."/>
            <person name="Mielnichuk N."/>
            <person name="Miskei M."/>
            <person name="Molnar A.P."/>
            <person name="Mule G."/>
            <person name="Ngan C.Y."/>
            <person name="Orejas M."/>
            <person name="Orosz E."/>
            <person name="Ouedraogo J.P."/>
            <person name="Overkamp K.M."/>
            <person name="Park H.-S."/>
            <person name="Perrone G."/>
            <person name="Piumi F."/>
            <person name="Punt P.J."/>
            <person name="Ram A.F."/>
            <person name="Ramon A."/>
            <person name="Rauscher S."/>
            <person name="Record E."/>
            <person name="Riano-Pachon D.M."/>
            <person name="Robert V."/>
            <person name="Roehrig J."/>
            <person name="Ruller R."/>
            <person name="Salamov A."/>
            <person name="Salih N.S."/>
            <person name="Samson R.A."/>
            <person name="Sandor E."/>
            <person name="Sanguinetti M."/>
            <person name="Schuetze T."/>
            <person name="Sepcic K."/>
            <person name="Shelest E."/>
            <person name="Sherlock G."/>
            <person name="Sophianopoulou V."/>
            <person name="Squina F.M."/>
            <person name="Sun H."/>
            <person name="Susca A."/>
            <person name="Todd R.B."/>
            <person name="Tsang A."/>
            <person name="Unkles S.E."/>
            <person name="van de Wiele N."/>
            <person name="van Rossen-Uffink D."/>
            <person name="Oliveira J.V."/>
            <person name="Vesth T.C."/>
            <person name="Visser J."/>
            <person name="Yu J.-H."/>
            <person name="Zhou M."/>
            <person name="Andersen M.R."/>
            <person name="Archer D.B."/>
            <person name="Baker S.E."/>
            <person name="Benoit I."/>
            <person name="Brakhage A.A."/>
            <person name="Braus G.H."/>
            <person name="Fischer R."/>
            <person name="Frisvad J.C."/>
            <person name="Goldman G.H."/>
            <person name="Houbraken J."/>
            <person name="Oakley B."/>
            <person name="Pocsi I."/>
            <person name="Scazzocchio C."/>
            <person name="Seiboth B."/>
            <person name="vanKuyk P.A."/>
            <person name="Wortman J."/>
            <person name="Dyer P.S."/>
            <person name="Grigoriev I.V."/>
        </authorList>
    </citation>
    <scope>NUCLEOTIDE SEQUENCE [LARGE SCALE GENOMIC DNA]</scope>
    <source>
        <strain evidence="2">CBS 106.47</strain>
    </source>
</reference>
<dbReference type="Proteomes" id="UP000184063">
    <property type="component" value="Unassembled WGS sequence"/>
</dbReference>
<gene>
    <name evidence="1" type="ORF">ASPFODRAFT_41811</name>
</gene>
<accession>A0A1M3TXN0</accession>
<protein>
    <submittedName>
        <fullName evidence="1">Uncharacterized protein</fullName>
    </submittedName>
</protein>
<evidence type="ECO:0000313" key="2">
    <source>
        <dbReference type="Proteomes" id="UP000184063"/>
    </source>
</evidence>